<dbReference type="Proteomes" id="UP000663864">
    <property type="component" value="Unassembled WGS sequence"/>
</dbReference>
<dbReference type="Gene3D" id="3.40.50.980">
    <property type="match status" value="1"/>
</dbReference>
<evidence type="ECO:0000259" key="4">
    <source>
        <dbReference type="Pfam" id="PF00668"/>
    </source>
</evidence>
<evidence type="ECO:0000259" key="3">
    <source>
        <dbReference type="Pfam" id="PF00501"/>
    </source>
</evidence>
<dbReference type="GO" id="GO:0043041">
    <property type="term" value="P:amino acid activation for nonribosomal peptide biosynthetic process"/>
    <property type="evidence" value="ECO:0007669"/>
    <property type="project" value="TreeGrafter"/>
</dbReference>
<keyword evidence="2" id="KW-0597">Phosphoprotein</keyword>
<name>A0A819TKL0_9BILA</name>
<gene>
    <name evidence="6" type="ORF">JBS370_LOCUS30640</name>
    <name evidence="5" type="ORF">ZHD862_LOCUS31241</name>
</gene>
<dbReference type="PROSITE" id="PS00455">
    <property type="entry name" value="AMP_BINDING"/>
    <property type="match status" value="1"/>
</dbReference>
<keyword evidence="1" id="KW-0596">Phosphopantetheine</keyword>
<dbReference type="Pfam" id="PF00501">
    <property type="entry name" value="AMP-binding"/>
    <property type="match status" value="1"/>
</dbReference>
<feature type="domain" description="AMP-dependent synthetase/ligase" evidence="3">
    <location>
        <begin position="335"/>
        <end position="444"/>
    </location>
</feature>
<evidence type="ECO:0000256" key="2">
    <source>
        <dbReference type="ARBA" id="ARBA00022553"/>
    </source>
</evidence>
<organism evidence="6 7">
    <name type="scientific">Rotaria sordida</name>
    <dbReference type="NCBI Taxonomy" id="392033"/>
    <lineage>
        <taxon>Eukaryota</taxon>
        <taxon>Metazoa</taxon>
        <taxon>Spiralia</taxon>
        <taxon>Gnathifera</taxon>
        <taxon>Rotifera</taxon>
        <taxon>Eurotatoria</taxon>
        <taxon>Bdelloidea</taxon>
        <taxon>Philodinida</taxon>
        <taxon>Philodinidae</taxon>
        <taxon>Rotaria</taxon>
    </lineage>
</organism>
<dbReference type="Proteomes" id="UP000663836">
    <property type="component" value="Unassembled WGS sequence"/>
</dbReference>
<dbReference type="SUPFAM" id="SSF52777">
    <property type="entry name" value="CoA-dependent acyltransferases"/>
    <property type="match status" value="1"/>
</dbReference>
<comment type="caution">
    <text evidence="6">The sequence shown here is derived from an EMBL/GenBank/DDBJ whole genome shotgun (WGS) entry which is preliminary data.</text>
</comment>
<accession>A0A819TKL0</accession>
<dbReference type="EMBL" id="CAJOBD010007165">
    <property type="protein sequence ID" value="CAF4079847.1"/>
    <property type="molecule type" value="Genomic_DNA"/>
</dbReference>
<evidence type="ECO:0000313" key="5">
    <source>
        <dbReference type="EMBL" id="CAF1364218.1"/>
    </source>
</evidence>
<dbReference type="PANTHER" id="PTHR45527">
    <property type="entry name" value="NONRIBOSOMAL PEPTIDE SYNTHETASE"/>
    <property type="match status" value="1"/>
</dbReference>
<proteinExistence type="predicted"/>
<dbReference type="GO" id="GO:0003824">
    <property type="term" value="F:catalytic activity"/>
    <property type="evidence" value="ECO:0007669"/>
    <property type="project" value="InterPro"/>
</dbReference>
<dbReference type="InterPro" id="IPR001242">
    <property type="entry name" value="Condensation_dom"/>
</dbReference>
<dbReference type="PANTHER" id="PTHR45527:SF1">
    <property type="entry name" value="FATTY ACID SYNTHASE"/>
    <property type="match status" value="1"/>
</dbReference>
<protein>
    <submittedName>
        <fullName evidence="6">Uncharacterized protein</fullName>
    </submittedName>
</protein>
<sequence>MDVFLRDLNQAYSTGQLTIDDNSLMRYLDYAAIEQQIPMTAASMFWREALQDCKIDRSLALPFDRYRLSDEHRTNRGTLLSFDFGQNLSHDFITYSSSNGITLEQLALGSYYVFLFKLTNGESDLCIGMNTNGRYKEELMSVIGMFVNAIPLRCQLDPHWSFPHLLEHVKEMFTSSLEYSYFPFQRIVAQHPNATKLAFLETLFEFQSYSSKSIKNEMMIGDARLYEKTFSIKIDQDEIMSKFDFILSIQYDSDTNQLSCIINASLDLFDRKTVNIIAQRFHSMLEQLFNVMDIPKYKAIYELSLILPDEKLIMKSTNNTEVLFPSGACIHHEFVRQVIGMMAIEMAGGVYCPLSPGDPEHRLHALVEQTQSRLVLVHNHTKTIFLNDVISIDIDPVLMNKNIESDADICLLTNVVVAADYIAYIIFTSGSTGTPKAVSIGTYNELIWVKSAKTGHSTIAFECNSLSV</sequence>
<dbReference type="InterPro" id="IPR020845">
    <property type="entry name" value="AMP-binding_CS"/>
</dbReference>
<dbReference type="InterPro" id="IPR000873">
    <property type="entry name" value="AMP-dep_synth/lig_dom"/>
</dbReference>
<dbReference type="Gene3D" id="3.30.559.10">
    <property type="entry name" value="Chloramphenicol acetyltransferase-like domain"/>
    <property type="match status" value="1"/>
</dbReference>
<dbReference type="Pfam" id="PF00668">
    <property type="entry name" value="Condensation"/>
    <property type="match status" value="1"/>
</dbReference>
<dbReference type="EMBL" id="CAJNOT010003103">
    <property type="protein sequence ID" value="CAF1364218.1"/>
    <property type="molecule type" value="Genomic_DNA"/>
</dbReference>
<dbReference type="InterPro" id="IPR023213">
    <property type="entry name" value="CAT-like_dom_sf"/>
</dbReference>
<dbReference type="SUPFAM" id="SSF56801">
    <property type="entry name" value="Acetyl-CoA synthetase-like"/>
    <property type="match status" value="1"/>
</dbReference>
<reference evidence="6" key="1">
    <citation type="submission" date="2021-02" db="EMBL/GenBank/DDBJ databases">
        <authorList>
            <person name="Nowell W R."/>
        </authorList>
    </citation>
    <scope>NUCLEOTIDE SEQUENCE</scope>
</reference>
<feature type="domain" description="Condensation" evidence="4">
    <location>
        <begin position="1"/>
        <end position="289"/>
    </location>
</feature>
<dbReference type="GO" id="GO:0044550">
    <property type="term" value="P:secondary metabolite biosynthetic process"/>
    <property type="evidence" value="ECO:0007669"/>
    <property type="project" value="TreeGrafter"/>
</dbReference>
<dbReference type="GO" id="GO:0005737">
    <property type="term" value="C:cytoplasm"/>
    <property type="evidence" value="ECO:0007669"/>
    <property type="project" value="TreeGrafter"/>
</dbReference>
<dbReference type="GO" id="GO:0031177">
    <property type="term" value="F:phosphopantetheine binding"/>
    <property type="evidence" value="ECO:0007669"/>
    <property type="project" value="TreeGrafter"/>
</dbReference>
<evidence type="ECO:0000256" key="1">
    <source>
        <dbReference type="ARBA" id="ARBA00022450"/>
    </source>
</evidence>
<evidence type="ECO:0000313" key="6">
    <source>
        <dbReference type="EMBL" id="CAF4079847.1"/>
    </source>
</evidence>
<dbReference type="AlphaFoldDB" id="A0A819TKL0"/>
<dbReference type="Gene3D" id="3.30.559.30">
    <property type="entry name" value="Nonribosomal peptide synthetase, condensation domain"/>
    <property type="match status" value="1"/>
</dbReference>
<evidence type="ECO:0000313" key="7">
    <source>
        <dbReference type="Proteomes" id="UP000663836"/>
    </source>
</evidence>